<reference evidence="3" key="1">
    <citation type="journal article" date="2019" name="Int. J. Syst. Evol. Microbiol.">
        <title>The Global Catalogue of Microorganisms (GCM) 10K type strain sequencing project: providing services to taxonomists for standard genome sequencing and annotation.</title>
        <authorList>
            <consortium name="The Broad Institute Genomics Platform"/>
            <consortium name="The Broad Institute Genome Sequencing Center for Infectious Disease"/>
            <person name="Wu L."/>
            <person name="Ma J."/>
        </authorList>
    </citation>
    <scope>NUCLEOTIDE SEQUENCE [LARGE SCALE GENOMIC DNA]</scope>
    <source>
        <strain evidence="3">KCTC 42282</strain>
    </source>
</reference>
<dbReference type="Proteomes" id="UP001595704">
    <property type="component" value="Unassembled WGS sequence"/>
</dbReference>
<evidence type="ECO:0000256" key="1">
    <source>
        <dbReference type="SAM" id="MobiDB-lite"/>
    </source>
</evidence>
<feature type="compositionally biased region" description="Basic and acidic residues" evidence="1">
    <location>
        <begin position="93"/>
        <end position="104"/>
    </location>
</feature>
<dbReference type="EMBL" id="JBHRYC010000001">
    <property type="protein sequence ID" value="MFC3635788.1"/>
    <property type="molecule type" value="Genomic_DNA"/>
</dbReference>
<accession>A0ABV7UBS0</accession>
<evidence type="ECO:0000313" key="3">
    <source>
        <dbReference type="Proteomes" id="UP001595704"/>
    </source>
</evidence>
<gene>
    <name evidence="2" type="ORF">ACFONL_00030</name>
</gene>
<protein>
    <submittedName>
        <fullName evidence="2">Uncharacterized protein</fullName>
    </submittedName>
</protein>
<name>A0ABV7UBS0_9HYPH</name>
<comment type="caution">
    <text evidence="2">The sequence shown here is derived from an EMBL/GenBank/DDBJ whole genome shotgun (WGS) entry which is preliminary data.</text>
</comment>
<feature type="region of interest" description="Disordered" evidence="1">
    <location>
        <begin position="78"/>
        <end position="104"/>
    </location>
</feature>
<dbReference type="RefSeq" id="WP_191320960.1">
    <property type="nucleotide sequence ID" value="NZ_BNCG01000032.1"/>
</dbReference>
<organism evidence="2 3">
    <name type="scientific">Camelimonas fluminis</name>
    <dbReference type="NCBI Taxonomy" id="1576911"/>
    <lineage>
        <taxon>Bacteria</taxon>
        <taxon>Pseudomonadati</taxon>
        <taxon>Pseudomonadota</taxon>
        <taxon>Alphaproteobacteria</taxon>
        <taxon>Hyphomicrobiales</taxon>
        <taxon>Chelatococcaceae</taxon>
        <taxon>Camelimonas</taxon>
    </lineage>
</organism>
<evidence type="ECO:0000313" key="2">
    <source>
        <dbReference type="EMBL" id="MFC3635788.1"/>
    </source>
</evidence>
<sequence length="104" mass="12039">MTIIYLIPDDLAQRPHYAERKDEACARARFLAELTGRAMDVEMHETANLPERELAIALLKNENWSGKSRVIYTARPRNRFAETITDPQNGPPDRYDSDRPPERN</sequence>
<keyword evidence="3" id="KW-1185">Reference proteome</keyword>
<proteinExistence type="predicted"/>